<reference evidence="2 3" key="1">
    <citation type="submission" date="2024-08" db="EMBL/GenBank/DDBJ databases">
        <authorList>
            <person name="Cucini C."/>
            <person name="Frati F."/>
        </authorList>
    </citation>
    <scope>NUCLEOTIDE SEQUENCE [LARGE SCALE GENOMIC DNA]</scope>
</reference>
<keyword evidence="3" id="KW-1185">Reference proteome</keyword>
<gene>
    <name evidence="2" type="ORF">ODALV1_LOCUS15980</name>
</gene>
<dbReference type="Proteomes" id="UP001642540">
    <property type="component" value="Unassembled WGS sequence"/>
</dbReference>
<evidence type="ECO:0000313" key="2">
    <source>
        <dbReference type="EMBL" id="CAL8113325.1"/>
    </source>
</evidence>
<sequence>MSCSFKLLLLLAAVAVSYAVDVEVLNEGLTNGSLILPNGTRAGRSFLTDLLRHTRLPFVVREIGMIECMGADHFFGGNFFETLLGPGNDFGGNFICQPTCGGECIPNQDIGIAPISLYPFGCRCSPNRCNQEGPIITDLPTGIFKVVCVRDTRCSCQGMGPGHSIGYLCNWLNLKSHRIVSFLDRPPRPDINPTYSPIRWCSCCEQPHPAPYHE</sequence>
<evidence type="ECO:0000313" key="3">
    <source>
        <dbReference type="Proteomes" id="UP001642540"/>
    </source>
</evidence>
<protein>
    <submittedName>
        <fullName evidence="2">Uncharacterized protein</fullName>
    </submittedName>
</protein>
<accession>A0ABP1R0V9</accession>
<keyword evidence="1" id="KW-0732">Signal</keyword>
<feature type="chain" id="PRO_5046653522" evidence="1">
    <location>
        <begin position="20"/>
        <end position="214"/>
    </location>
</feature>
<name>A0ABP1R0V9_9HEXA</name>
<proteinExistence type="predicted"/>
<comment type="caution">
    <text evidence="2">The sequence shown here is derived from an EMBL/GenBank/DDBJ whole genome shotgun (WGS) entry which is preliminary data.</text>
</comment>
<evidence type="ECO:0000256" key="1">
    <source>
        <dbReference type="SAM" id="SignalP"/>
    </source>
</evidence>
<dbReference type="EMBL" id="CAXLJM020000049">
    <property type="protein sequence ID" value="CAL8113325.1"/>
    <property type="molecule type" value="Genomic_DNA"/>
</dbReference>
<organism evidence="2 3">
    <name type="scientific">Orchesella dallaii</name>
    <dbReference type="NCBI Taxonomy" id="48710"/>
    <lineage>
        <taxon>Eukaryota</taxon>
        <taxon>Metazoa</taxon>
        <taxon>Ecdysozoa</taxon>
        <taxon>Arthropoda</taxon>
        <taxon>Hexapoda</taxon>
        <taxon>Collembola</taxon>
        <taxon>Entomobryomorpha</taxon>
        <taxon>Entomobryoidea</taxon>
        <taxon>Orchesellidae</taxon>
        <taxon>Orchesellinae</taxon>
        <taxon>Orchesella</taxon>
    </lineage>
</organism>
<feature type="signal peptide" evidence="1">
    <location>
        <begin position="1"/>
        <end position="19"/>
    </location>
</feature>